<keyword evidence="1" id="KW-0472">Membrane</keyword>
<evidence type="ECO:0000313" key="2">
    <source>
        <dbReference type="EMBL" id="BAT95651.1"/>
    </source>
</evidence>
<organism evidence="2 3">
    <name type="scientific">Vigna angularis var. angularis</name>
    <dbReference type="NCBI Taxonomy" id="157739"/>
    <lineage>
        <taxon>Eukaryota</taxon>
        <taxon>Viridiplantae</taxon>
        <taxon>Streptophyta</taxon>
        <taxon>Embryophyta</taxon>
        <taxon>Tracheophyta</taxon>
        <taxon>Spermatophyta</taxon>
        <taxon>Magnoliopsida</taxon>
        <taxon>eudicotyledons</taxon>
        <taxon>Gunneridae</taxon>
        <taxon>Pentapetalae</taxon>
        <taxon>rosids</taxon>
        <taxon>fabids</taxon>
        <taxon>Fabales</taxon>
        <taxon>Fabaceae</taxon>
        <taxon>Papilionoideae</taxon>
        <taxon>50 kb inversion clade</taxon>
        <taxon>NPAAA clade</taxon>
        <taxon>indigoferoid/millettioid clade</taxon>
        <taxon>Phaseoleae</taxon>
        <taxon>Vigna</taxon>
    </lineage>
</organism>
<protein>
    <submittedName>
        <fullName evidence="2">Uncharacterized protein</fullName>
    </submittedName>
</protein>
<dbReference type="EMBL" id="AP015041">
    <property type="protein sequence ID" value="BAT95651.1"/>
    <property type="molecule type" value="Genomic_DNA"/>
</dbReference>
<dbReference type="Proteomes" id="UP000291084">
    <property type="component" value="Chromosome 8"/>
</dbReference>
<evidence type="ECO:0000256" key="1">
    <source>
        <dbReference type="SAM" id="Phobius"/>
    </source>
</evidence>
<dbReference type="PROSITE" id="PS51257">
    <property type="entry name" value="PROKAR_LIPOPROTEIN"/>
    <property type="match status" value="1"/>
</dbReference>
<keyword evidence="3" id="KW-1185">Reference proteome</keyword>
<accession>A0A0S3SS50</accession>
<sequence length="87" mass="10016">MCPFVRLIQPYLFSALFSCFFTFAFYRDDSFVATVAHRGRKKRKCCQSRSKAQKAYNCNAKKISPKWLSSLQPFSIEGSSDSCPWKA</sequence>
<evidence type="ECO:0000313" key="3">
    <source>
        <dbReference type="Proteomes" id="UP000291084"/>
    </source>
</evidence>
<keyword evidence="1" id="KW-0812">Transmembrane</keyword>
<reference evidence="2 3" key="1">
    <citation type="journal article" date="2015" name="Sci. Rep.">
        <title>The power of single molecule real-time sequencing technology in the de novo assembly of a eukaryotic genome.</title>
        <authorList>
            <person name="Sakai H."/>
            <person name="Naito K."/>
            <person name="Ogiso-Tanaka E."/>
            <person name="Takahashi Y."/>
            <person name="Iseki K."/>
            <person name="Muto C."/>
            <person name="Satou K."/>
            <person name="Teruya K."/>
            <person name="Shiroma A."/>
            <person name="Shimoji M."/>
            <person name="Hirano T."/>
            <person name="Itoh T."/>
            <person name="Kaga A."/>
            <person name="Tomooka N."/>
        </authorList>
    </citation>
    <scope>NUCLEOTIDE SEQUENCE [LARGE SCALE GENOMIC DNA]</scope>
    <source>
        <strain evidence="3">cv. Shumari</strain>
    </source>
</reference>
<feature type="transmembrane region" description="Helical" evidence="1">
    <location>
        <begin position="7"/>
        <end position="26"/>
    </location>
</feature>
<dbReference type="AlphaFoldDB" id="A0A0S3SS50"/>
<name>A0A0S3SS50_PHAAN</name>
<proteinExistence type="predicted"/>
<keyword evidence="1" id="KW-1133">Transmembrane helix</keyword>
<gene>
    <name evidence="2" type="primary">Vigan.08G241100</name>
    <name evidence="2" type="ORF">VIGAN_08241100</name>
</gene>